<keyword evidence="3" id="KW-1185">Reference proteome</keyword>
<dbReference type="InterPro" id="IPR014842">
    <property type="entry name" value="AFT"/>
</dbReference>
<dbReference type="EMBL" id="KV454434">
    <property type="protein sequence ID" value="ODQ78870.1"/>
    <property type="molecule type" value="Genomic_DNA"/>
</dbReference>
<dbReference type="STRING" id="984486.A0A1E3QMK7"/>
<protein>
    <recommendedName>
        <fullName evidence="4">FAR1 domain-containing protein</fullName>
    </recommendedName>
</protein>
<dbReference type="GO" id="GO:0000981">
    <property type="term" value="F:DNA-binding transcription factor activity, RNA polymerase II-specific"/>
    <property type="evidence" value="ECO:0007669"/>
    <property type="project" value="InterPro"/>
</dbReference>
<feature type="region of interest" description="Disordered" evidence="1">
    <location>
        <begin position="348"/>
        <end position="370"/>
    </location>
</feature>
<organism evidence="2 3">
    <name type="scientific">Babjeviella inositovora NRRL Y-12698</name>
    <dbReference type="NCBI Taxonomy" id="984486"/>
    <lineage>
        <taxon>Eukaryota</taxon>
        <taxon>Fungi</taxon>
        <taxon>Dikarya</taxon>
        <taxon>Ascomycota</taxon>
        <taxon>Saccharomycotina</taxon>
        <taxon>Pichiomycetes</taxon>
        <taxon>Serinales incertae sedis</taxon>
        <taxon>Babjeviella</taxon>
    </lineage>
</organism>
<reference evidence="3" key="1">
    <citation type="submission" date="2016-05" db="EMBL/GenBank/DDBJ databases">
        <title>Comparative genomics of biotechnologically important yeasts.</title>
        <authorList>
            <consortium name="DOE Joint Genome Institute"/>
            <person name="Riley R."/>
            <person name="Haridas S."/>
            <person name="Wolfe K.H."/>
            <person name="Lopes M.R."/>
            <person name="Hittinger C.T."/>
            <person name="Goker M."/>
            <person name="Salamov A."/>
            <person name="Wisecaver J."/>
            <person name="Long T.M."/>
            <person name="Aerts A.L."/>
            <person name="Barry K."/>
            <person name="Choi C."/>
            <person name="Clum A."/>
            <person name="Coughlan A.Y."/>
            <person name="Deshpande S."/>
            <person name="Douglass A.P."/>
            <person name="Hanson S.J."/>
            <person name="Klenk H.-P."/>
            <person name="Labutti K."/>
            <person name="Lapidus A."/>
            <person name="Lindquist E."/>
            <person name="Lipzen A."/>
            <person name="Meier-Kolthoff J.P."/>
            <person name="Ohm R.A."/>
            <person name="Otillar R.P."/>
            <person name="Pangilinan J."/>
            <person name="Peng Y."/>
            <person name="Rokas A."/>
            <person name="Rosa C.A."/>
            <person name="Scheuner C."/>
            <person name="Sibirny A.A."/>
            <person name="Slot J.C."/>
            <person name="Stielow J.B."/>
            <person name="Sun H."/>
            <person name="Kurtzman C.P."/>
            <person name="Blackwell M."/>
            <person name="Grigoriev I.V."/>
            <person name="Jeffries T.W."/>
        </authorList>
    </citation>
    <scope>NUCLEOTIDE SEQUENCE [LARGE SCALE GENOMIC DNA]</scope>
    <source>
        <strain evidence="3">NRRL Y-12698</strain>
    </source>
</reference>
<dbReference type="RefSeq" id="XP_018984198.1">
    <property type="nucleotide sequence ID" value="XM_019127261.1"/>
</dbReference>
<sequence>MPEISEQDLSVCTFPTKEDIRLFVTQYMQLQGIVLSVERSDAAKIIFKCKFCRPATKTGVTPVAKTKDTRSISKQQVLYETQTARARSRKNPRDNCPFRIRANYSHRRKVWSISIVNNQHNHELGEEQHTPHARKEGDWDTRLLKHGEDDDAPTNLLDRDTFQEILLPKLNLDGQRRINLDDYLNIETLPRIKYMTNPSGGTTKLASKHKKSDTLVLLKLFTTSERQERTNEDLFNSLTRELWPFKHLQAPDSATPPVEEAPVLPQIKHPATKQKDLTLPSLENTLPDMNHPLEPNPALEKMYKSFTETLHDLLFPTDLALSHTEKVTLLKNLTVSVATTVEGASKTKRKRFASTRPAKPTASLGWNPPVWTKPAEISTQHTKSAGLPHSRVKLARITHRSHDKQIPVPLASPRNVNTFSSSNLLSPAPLSSLSSVFGSATEPVASNLNVSDPFTGHSALSLSSTSGNAVSLPALPPFNDIQSIVPLSAKSVTMPLPSLNDINKLTGGINPSNLDGNTFGGDTSTNGYTMSLLSLGNLFSAQFKDVYSGPNTDKANDGSLNIW</sequence>
<dbReference type="AlphaFoldDB" id="A0A1E3QMK7"/>
<dbReference type="GO" id="GO:0045944">
    <property type="term" value="P:positive regulation of transcription by RNA polymerase II"/>
    <property type="evidence" value="ECO:0007669"/>
    <property type="project" value="InterPro"/>
</dbReference>
<evidence type="ECO:0008006" key="4">
    <source>
        <dbReference type="Google" id="ProtNLM"/>
    </source>
</evidence>
<dbReference type="Pfam" id="PF08731">
    <property type="entry name" value="AFT"/>
    <property type="match status" value="1"/>
</dbReference>
<proteinExistence type="predicted"/>
<name>A0A1E3QMK7_9ASCO</name>
<accession>A0A1E3QMK7</accession>
<evidence type="ECO:0000256" key="1">
    <source>
        <dbReference type="SAM" id="MobiDB-lite"/>
    </source>
</evidence>
<dbReference type="OrthoDB" id="4068596at2759"/>
<dbReference type="GO" id="GO:0010106">
    <property type="term" value="P:cellular response to iron ion starvation"/>
    <property type="evidence" value="ECO:0007669"/>
    <property type="project" value="InterPro"/>
</dbReference>
<evidence type="ECO:0000313" key="3">
    <source>
        <dbReference type="Proteomes" id="UP000094336"/>
    </source>
</evidence>
<evidence type="ECO:0000313" key="2">
    <source>
        <dbReference type="EMBL" id="ODQ78870.1"/>
    </source>
</evidence>
<gene>
    <name evidence="2" type="ORF">BABINDRAFT_154222</name>
</gene>
<dbReference type="GeneID" id="30145114"/>
<dbReference type="Proteomes" id="UP000094336">
    <property type="component" value="Unassembled WGS sequence"/>
</dbReference>